<feature type="domain" description="HAMP" evidence="15">
    <location>
        <begin position="2"/>
        <end position="45"/>
    </location>
</feature>
<evidence type="ECO:0000313" key="16">
    <source>
        <dbReference type="EMBL" id="MPM90914.1"/>
    </source>
</evidence>
<gene>
    <name evidence="16" type="primary">sasA_313</name>
    <name evidence="16" type="ORF">SDC9_138037</name>
</gene>
<dbReference type="InterPro" id="IPR036890">
    <property type="entry name" value="HATPase_C_sf"/>
</dbReference>
<dbReference type="CDD" id="cd06225">
    <property type="entry name" value="HAMP"/>
    <property type="match status" value="1"/>
</dbReference>
<dbReference type="EMBL" id="VSSQ01038051">
    <property type="protein sequence ID" value="MPM90914.1"/>
    <property type="molecule type" value="Genomic_DNA"/>
</dbReference>
<keyword evidence="10" id="KW-0067">ATP-binding</keyword>
<dbReference type="InterPro" id="IPR003594">
    <property type="entry name" value="HATPase_dom"/>
</dbReference>
<dbReference type="GO" id="GO:0000155">
    <property type="term" value="F:phosphorelay sensor kinase activity"/>
    <property type="evidence" value="ECO:0007669"/>
    <property type="project" value="InterPro"/>
</dbReference>
<dbReference type="SMART" id="SM00304">
    <property type="entry name" value="HAMP"/>
    <property type="match status" value="1"/>
</dbReference>
<comment type="catalytic activity">
    <reaction evidence="1">
        <text>ATP + protein L-histidine = ADP + protein N-phospho-L-histidine.</text>
        <dbReference type="EC" id="2.7.13.3"/>
    </reaction>
</comment>
<dbReference type="Pfam" id="PF00512">
    <property type="entry name" value="HisKA"/>
    <property type="match status" value="1"/>
</dbReference>
<dbReference type="Gene3D" id="3.30.565.10">
    <property type="entry name" value="Histidine kinase-like ATPase, C-terminal domain"/>
    <property type="match status" value="1"/>
</dbReference>
<dbReference type="Gene3D" id="6.10.340.10">
    <property type="match status" value="1"/>
</dbReference>
<evidence type="ECO:0000256" key="9">
    <source>
        <dbReference type="ARBA" id="ARBA00022777"/>
    </source>
</evidence>
<evidence type="ECO:0000256" key="4">
    <source>
        <dbReference type="ARBA" id="ARBA00022475"/>
    </source>
</evidence>
<evidence type="ECO:0000256" key="8">
    <source>
        <dbReference type="ARBA" id="ARBA00022741"/>
    </source>
</evidence>
<sequence length="269" mass="28740">MLQQNAAAIASGVYDRRIEVRGHDEISELAASFNSMAEAVQRQIDAVTATSEERKLLLGALTHELKTPMTSIIGYSEALLKTKLTPTQKTEAATYINRECGRLERLTQKMMRLISLSGGEAVQLIPSPASALFAEVELTLKDAAARQHATVSFADSGARYAMDLDLMASVLINLADNACSAGATQIAVAAERNRLTVSDNGCGIPADVLSRVTQPFFRADKARSRGQGHAGLGLALVSRIAELHGARLGIDSEVGKGTTVQFVFPEQDV</sequence>
<evidence type="ECO:0000256" key="3">
    <source>
        <dbReference type="ARBA" id="ARBA00012438"/>
    </source>
</evidence>
<dbReference type="InterPro" id="IPR036097">
    <property type="entry name" value="HisK_dim/P_sf"/>
</dbReference>
<dbReference type="PRINTS" id="PR00344">
    <property type="entry name" value="BCTRLSENSOR"/>
</dbReference>
<dbReference type="SUPFAM" id="SSF158472">
    <property type="entry name" value="HAMP domain-like"/>
    <property type="match status" value="1"/>
</dbReference>
<dbReference type="CDD" id="cd00075">
    <property type="entry name" value="HATPase"/>
    <property type="match status" value="1"/>
</dbReference>
<keyword evidence="6 16" id="KW-0808">Transferase</keyword>
<evidence type="ECO:0000256" key="10">
    <source>
        <dbReference type="ARBA" id="ARBA00022840"/>
    </source>
</evidence>
<dbReference type="GO" id="GO:0005886">
    <property type="term" value="C:plasma membrane"/>
    <property type="evidence" value="ECO:0007669"/>
    <property type="project" value="UniProtKB-SubCell"/>
</dbReference>
<dbReference type="EC" id="2.7.13.3" evidence="3"/>
<dbReference type="CDD" id="cd00082">
    <property type="entry name" value="HisKA"/>
    <property type="match status" value="1"/>
</dbReference>
<dbReference type="PROSITE" id="PS50885">
    <property type="entry name" value="HAMP"/>
    <property type="match status" value="1"/>
</dbReference>
<dbReference type="AlphaFoldDB" id="A0A645DN72"/>
<evidence type="ECO:0000256" key="5">
    <source>
        <dbReference type="ARBA" id="ARBA00022553"/>
    </source>
</evidence>
<comment type="caution">
    <text evidence="16">The sequence shown here is derived from an EMBL/GenBank/DDBJ whole genome shotgun (WGS) entry which is preliminary data.</text>
</comment>
<dbReference type="PANTHER" id="PTHR45528:SF1">
    <property type="entry name" value="SENSOR HISTIDINE KINASE CPXA"/>
    <property type="match status" value="1"/>
</dbReference>
<evidence type="ECO:0000256" key="6">
    <source>
        <dbReference type="ARBA" id="ARBA00022679"/>
    </source>
</evidence>
<dbReference type="SMART" id="SM00388">
    <property type="entry name" value="HisKA"/>
    <property type="match status" value="1"/>
</dbReference>
<keyword evidence="12" id="KW-0902">Two-component regulatory system</keyword>
<dbReference type="InterPro" id="IPR003660">
    <property type="entry name" value="HAMP_dom"/>
</dbReference>
<evidence type="ECO:0000256" key="13">
    <source>
        <dbReference type="ARBA" id="ARBA00023136"/>
    </source>
</evidence>
<evidence type="ECO:0000256" key="1">
    <source>
        <dbReference type="ARBA" id="ARBA00000085"/>
    </source>
</evidence>
<dbReference type="Gene3D" id="1.10.287.130">
    <property type="match status" value="1"/>
</dbReference>
<dbReference type="Pfam" id="PF02518">
    <property type="entry name" value="HATPase_c"/>
    <property type="match status" value="1"/>
</dbReference>
<evidence type="ECO:0000256" key="7">
    <source>
        <dbReference type="ARBA" id="ARBA00022692"/>
    </source>
</evidence>
<keyword evidence="7" id="KW-0812">Transmembrane</keyword>
<dbReference type="InterPro" id="IPR003661">
    <property type="entry name" value="HisK_dim/P_dom"/>
</dbReference>
<organism evidence="16">
    <name type="scientific">bioreactor metagenome</name>
    <dbReference type="NCBI Taxonomy" id="1076179"/>
    <lineage>
        <taxon>unclassified sequences</taxon>
        <taxon>metagenomes</taxon>
        <taxon>ecological metagenomes</taxon>
    </lineage>
</organism>
<proteinExistence type="predicted"/>
<dbReference type="PROSITE" id="PS50109">
    <property type="entry name" value="HIS_KIN"/>
    <property type="match status" value="1"/>
</dbReference>
<evidence type="ECO:0000256" key="11">
    <source>
        <dbReference type="ARBA" id="ARBA00022989"/>
    </source>
</evidence>
<keyword evidence="8" id="KW-0547">Nucleotide-binding</keyword>
<dbReference type="SMART" id="SM00387">
    <property type="entry name" value="HATPase_c"/>
    <property type="match status" value="1"/>
</dbReference>
<keyword evidence="4" id="KW-1003">Cell membrane</keyword>
<protein>
    <recommendedName>
        <fullName evidence="3">histidine kinase</fullName>
        <ecNumber evidence="3">2.7.13.3</ecNumber>
    </recommendedName>
</protein>
<keyword evidence="9 16" id="KW-0418">Kinase</keyword>
<keyword evidence="5" id="KW-0597">Phosphoprotein</keyword>
<keyword evidence="13" id="KW-0472">Membrane</keyword>
<evidence type="ECO:0000259" key="15">
    <source>
        <dbReference type="PROSITE" id="PS50885"/>
    </source>
</evidence>
<dbReference type="GO" id="GO:0005524">
    <property type="term" value="F:ATP binding"/>
    <property type="evidence" value="ECO:0007669"/>
    <property type="project" value="UniProtKB-KW"/>
</dbReference>
<comment type="subcellular location">
    <subcellularLocation>
        <location evidence="2">Cell membrane</location>
        <topology evidence="2">Multi-pass membrane protein</topology>
    </subcellularLocation>
</comment>
<dbReference type="InterPro" id="IPR050398">
    <property type="entry name" value="HssS/ArlS-like"/>
</dbReference>
<dbReference type="SUPFAM" id="SSF55874">
    <property type="entry name" value="ATPase domain of HSP90 chaperone/DNA topoisomerase II/histidine kinase"/>
    <property type="match status" value="1"/>
</dbReference>
<reference evidence="16" key="1">
    <citation type="submission" date="2019-08" db="EMBL/GenBank/DDBJ databases">
        <authorList>
            <person name="Kucharzyk K."/>
            <person name="Murdoch R.W."/>
            <person name="Higgins S."/>
            <person name="Loffler F."/>
        </authorList>
    </citation>
    <scope>NUCLEOTIDE SEQUENCE</scope>
</reference>
<dbReference type="InterPro" id="IPR004358">
    <property type="entry name" value="Sig_transdc_His_kin-like_C"/>
</dbReference>
<accession>A0A645DN72</accession>
<keyword evidence="11" id="KW-1133">Transmembrane helix</keyword>
<evidence type="ECO:0000259" key="14">
    <source>
        <dbReference type="PROSITE" id="PS50109"/>
    </source>
</evidence>
<dbReference type="PANTHER" id="PTHR45528">
    <property type="entry name" value="SENSOR HISTIDINE KINASE CPXA"/>
    <property type="match status" value="1"/>
</dbReference>
<feature type="domain" description="Histidine kinase" evidence="14">
    <location>
        <begin position="60"/>
        <end position="268"/>
    </location>
</feature>
<dbReference type="InterPro" id="IPR005467">
    <property type="entry name" value="His_kinase_dom"/>
</dbReference>
<evidence type="ECO:0000256" key="2">
    <source>
        <dbReference type="ARBA" id="ARBA00004651"/>
    </source>
</evidence>
<name>A0A645DN72_9ZZZZ</name>
<dbReference type="SUPFAM" id="SSF47384">
    <property type="entry name" value="Homodimeric domain of signal transducing histidine kinase"/>
    <property type="match status" value="1"/>
</dbReference>
<evidence type="ECO:0000256" key="12">
    <source>
        <dbReference type="ARBA" id="ARBA00023012"/>
    </source>
</evidence>
<dbReference type="Pfam" id="PF00672">
    <property type="entry name" value="HAMP"/>
    <property type="match status" value="1"/>
</dbReference>